<accession>A0ABP0RP16</accession>
<sequence length="488" mass="55551">MDFVGVLTGICQSIVAAIDAMVVLKRRMALYKNRINEISCYVPSFKPASAEIMHGYLVEYEKVVKRLLVQDKAKGKKWAKQAVAFFRSRQNLGRLEELDKDMDRVLQMELYGKVLQVSERNEESYQADLQSDYQSTVDVVEKAYKKDVRQSWVRVKAHAGRTLRDLRNFLKRNDAQQADKMCKELDDGSELADLMNRLLDIVEPSGGALVNSRRASFKTARGAIRGKLGEMDADGRKEELDALYEKWETAQRDRDEKEEAARRAALAAREAEEERKAFEEQKRAEERDAEDRAKLEQIAKREQDALEAERVANAAASEAQELADCLNRDLEELEEEVEDLVDSGATLNLAWENVGGERQQNMIAFRRGDVNFKLVFFTPEPVVKAFVLTRRQVVIKDEISGSQDQVVHFRGTGRATLGVSLAKASANVCGKMVDFHWIMKSLMRCSFSVDVDGANITDLEEVSMQTFEVYKVIYRTNFLTERITADSR</sequence>
<feature type="coiled-coil region" evidence="1">
    <location>
        <begin position="316"/>
        <end position="350"/>
    </location>
</feature>
<evidence type="ECO:0000256" key="2">
    <source>
        <dbReference type="SAM" id="MobiDB-lite"/>
    </source>
</evidence>
<evidence type="ECO:0000313" key="4">
    <source>
        <dbReference type="Proteomes" id="UP001642464"/>
    </source>
</evidence>
<protein>
    <submittedName>
        <fullName evidence="3">Uncharacterized protein</fullName>
    </submittedName>
</protein>
<evidence type="ECO:0000256" key="1">
    <source>
        <dbReference type="SAM" id="Coils"/>
    </source>
</evidence>
<name>A0ABP0RP16_9DINO</name>
<gene>
    <name evidence="3" type="ORF">SCF082_LOCUS47613</name>
</gene>
<reference evidence="3 4" key="1">
    <citation type="submission" date="2024-02" db="EMBL/GenBank/DDBJ databases">
        <authorList>
            <person name="Chen Y."/>
            <person name="Shah S."/>
            <person name="Dougan E. K."/>
            <person name="Thang M."/>
            <person name="Chan C."/>
        </authorList>
    </citation>
    <scope>NUCLEOTIDE SEQUENCE [LARGE SCALE GENOMIC DNA]</scope>
</reference>
<dbReference type="Proteomes" id="UP001642464">
    <property type="component" value="Unassembled WGS sequence"/>
</dbReference>
<organism evidence="3 4">
    <name type="scientific">Durusdinium trenchii</name>
    <dbReference type="NCBI Taxonomy" id="1381693"/>
    <lineage>
        <taxon>Eukaryota</taxon>
        <taxon>Sar</taxon>
        <taxon>Alveolata</taxon>
        <taxon>Dinophyceae</taxon>
        <taxon>Suessiales</taxon>
        <taxon>Symbiodiniaceae</taxon>
        <taxon>Durusdinium</taxon>
    </lineage>
</organism>
<dbReference type="EMBL" id="CAXAMM010041913">
    <property type="protein sequence ID" value="CAK9101855.1"/>
    <property type="molecule type" value="Genomic_DNA"/>
</dbReference>
<evidence type="ECO:0000313" key="3">
    <source>
        <dbReference type="EMBL" id="CAK9101855.1"/>
    </source>
</evidence>
<feature type="region of interest" description="Disordered" evidence="2">
    <location>
        <begin position="273"/>
        <end position="292"/>
    </location>
</feature>
<keyword evidence="1" id="KW-0175">Coiled coil</keyword>
<proteinExistence type="predicted"/>
<comment type="caution">
    <text evidence="3">The sequence shown here is derived from an EMBL/GenBank/DDBJ whole genome shotgun (WGS) entry which is preliminary data.</text>
</comment>
<keyword evidence="4" id="KW-1185">Reference proteome</keyword>